<proteinExistence type="inferred from homology"/>
<dbReference type="InterPro" id="IPR001667">
    <property type="entry name" value="DDH_dom"/>
</dbReference>
<feature type="domain" description="DHHA1" evidence="8">
    <location>
        <begin position="358"/>
        <end position="449"/>
    </location>
</feature>
<feature type="coiled-coil region" evidence="6">
    <location>
        <begin position="319"/>
        <end position="346"/>
    </location>
</feature>
<dbReference type="SUPFAM" id="SSF64182">
    <property type="entry name" value="DHH phosphoesterases"/>
    <property type="match status" value="1"/>
</dbReference>
<keyword evidence="6" id="KW-0175">Coiled coil</keyword>
<evidence type="ECO:0000256" key="6">
    <source>
        <dbReference type="SAM" id="Coils"/>
    </source>
</evidence>
<evidence type="ECO:0000313" key="10">
    <source>
        <dbReference type="EMBL" id="HHS29720.1"/>
    </source>
</evidence>
<dbReference type="InterPro" id="IPR004610">
    <property type="entry name" value="RecJ"/>
</dbReference>
<gene>
    <name evidence="10" type="primary">recJ</name>
    <name evidence="10" type="ORF">ENV52_08480</name>
</gene>
<keyword evidence="4" id="KW-0378">Hydrolase</keyword>
<dbReference type="InterPro" id="IPR051673">
    <property type="entry name" value="SSDNA_exonuclease_RecJ"/>
</dbReference>
<comment type="caution">
    <text evidence="10">The sequence shown here is derived from an EMBL/GenBank/DDBJ whole genome shotgun (WGS) entry which is preliminary data.</text>
</comment>
<keyword evidence="3" id="KW-0540">Nuclease</keyword>
<organism evidence="10">
    <name type="scientific">Desulfobacca acetoxidans</name>
    <dbReference type="NCBI Taxonomy" id="60893"/>
    <lineage>
        <taxon>Bacteria</taxon>
        <taxon>Pseudomonadati</taxon>
        <taxon>Thermodesulfobacteriota</taxon>
        <taxon>Desulfobaccia</taxon>
        <taxon>Desulfobaccales</taxon>
        <taxon>Desulfobaccaceae</taxon>
        <taxon>Desulfobacca</taxon>
    </lineage>
</organism>
<dbReference type="PANTHER" id="PTHR30255:SF2">
    <property type="entry name" value="SINGLE-STRANDED-DNA-SPECIFIC EXONUCLEASE RECJ"/>
    <property type="match status" value="1"/>
</dbReference>
<dbReference type="GO" id="GO:0006281">
    <property type="term" value="P:DNA repair"/>
    <property type="evidence" value="ECO:0007669"/>
    <property type="project" value="InterPro"/>
</dbReference>
<dbReference type="PANTHER" id="PTHR30255">
    <property type="entry name" value="SINGLE-STRANDED-DNA-SPECIFIC EXONUCLEASE RECJ"/>
    <property type="match status" value="1"/>
</dbReference>
<protein>
    <recommendedName>
        <fullName evidence="2">Single-stranded-DNA-specific exonuclease RecJ</fullName>
    </recommendedName>
</protein>
<dbReference type="GO" id="GO:0003676">
    <property type="term" value="F:nucleic acid binding"/>
    <property type="evidence" value="ECO:0007669"/>
    <property type="project" value="InterPro"/>
</dbReference>
<feature type="domain" description="DDH" evidence="7">
    <location>
        <begin position="84"/>
        <end position="238"/>
    </location>
</feature>
<dbReference type="Gene3D" id="3.90.1640.30">
    <property type="match status" value="1"/>
</dbReference>
<dbReference type="NCBIfam" id="TIGR00644">
    <property type="entry name" value="recJ"/>
    <property type="match status" value="1"/>
</dbReference>
<evidence type="ECO:0000259" key="8">
    <source>
        <dbReference type="Pfam" id="PF02272"/>
    </source>
</evidence>
<name>A0A7V6A3V8_9BACT</name>
<dbReference type="InterPro" id="IPR041122">
    <property type="entry name" value="RecJ_OB"/>
</dbReference>
<evidence type="ECO:0000259" key="7">
    <source>
        <dbReference type="Pfam" id="PF01368"/>
    </source>
</evidence>
<dbReference type="AlphaFoldDB" id="A0A7V6A3V8"/>
<comment type="similarity">
    <text evidence="1">Belongs to the RecJ family.</text>
</comment>
<evidence type="ECO:0000256" key="3">
    <source>
        <dbReference type="ARBA" id="ARBA00022722"/>
    </source>
</evidence>
<evidence type="ECO:0000256" key="4">
    <source>
        <dbReference type="ARBA" id="ARBA00022801"/>
    </source>
</evidence>
<feature type="domain" description="RecJ OB" evidence="9">
    <location>
        <begin position="464"/>
        <end position="565"/>
    </location>
</feature>
<dbReference type="InterPro" id="IPR003156">
    <property type="entry name" value="DHHA1_dom"/>
</dbReference>
<dbReference type="GO" id="GO:0008409">
    <property type="term" value="F:5'-3' exonuclease activity"/>
    <property type="evidence" value="ECO:0007669"/>
    <property type="project" value="InterPro"/>
</dbReference>
<dbReference type="GO" id="GO:0006310">
    <property type="term" value="P:DNA recombination"/>
    <property type="evidence" value="ECO:0007669"/>
    <property type="project" value="InterPro"/>
</dbReference>
<dbReference type="Pfam" id="PF17768">
    <property type="entry name" value="RecJ_OB"/>
    <property type="match status" value="1"/>
</dbReference>
<evidence type="ECO:0000256" key="5">
    <source>
        <dbReference type="ARBA" id="ARBA00022839"/>
    </source>
</evidence>
<accession>A0A7V6A3V8</accession>
<dbReference type="InterPro" id="IPR038763">
    <property type="entry name" value="DHH_sf"/>
</dbReference>
<evidence type="ECO:0000256" key="1">
    <source>
        <dbReference type="ARBA" id="ARBA00005915"/>
    </source>
</evidence>
<keyword evidence="5 10" id="KW-0269">Exonuclease</keyword>
<evidence type="ECO:0000259" key="9">
    <source>
        <dbReference type="Pfam" id="PF17768"/>
    </source>
</evidence>
<reference evidence="10" key="1">
    <citation type="journal article" date="2020" name="mSystems">
        <title>Genome- and Community-Level Interaction Insights into Carbon Utilization and Element Cycling Functions of Hydrothermarchaeota in Hydrothermal Sediment.</title>
        <authorList>
            <person name="Zhou Z."/>
            <person name="Liu Y."/>
            <person name="Xu W."/>
            <person name="Pan J."/>
            <person name="Luo Z.H."/>
            <person name="Li M."/>
        </authorList>
    </citation>
    <scope>NUCLEOTIDE SEQUENCE [LARGE SCALE GENOMIC DNA]</scope>
    <source>
        <strain evidence="10">SpSt-767</strain>
    </source>
</reference>
<sequence length="571" mass="62749">MQRRKKVWHFYPDQAQAIKQVSSRHGFPPLIARLLLNRGLSDPEDILAFLEPTLERLASPFDLPDLDAAAARLARAVRQREPLVVYGDYDADGLTATALLSQFFQELGLPCTTYIPDRLTEGYGLNQAAVEKLASRARLLVTVDCGVSDAAEVAWAGNHGLEVIVTDHHELPPELPPALAVVNPKRAGEAYPFEMLAGVGVALLLALGVRARLRDEGWFKNHPEPNLKTYLDLVALGTAADVVPVLGENRILVRQGLKVLEKTRRPGLLALKEVAGLNGRTATFRDLCFRLAPRLNAAGRLGQALGALHLLLASDLDQARGQARILNELNRRRQSLEQEVLKQARKLVKQQKLDQRPVMVLGQEGWHPGVLGIVAARLAEEFHRPVAMVSLKEGLGKGSARSIEGYHLFEGLKACRQHLLKFGGHEAAAGFSIAAENLAALQDAFEEAFWAQLGEKRLQPTLKVDAAVGLGDLDRGFYEHLQRLRPFGPGNPEPVFVCDAVECLSSRVVGERHLRVQLSQGGVVREAIAFDQASLHPLSGPLEVAFSTRFSTYLGQMTPELHLLDWGRPRK</sequence>
<dbReference type="EMBL" id="DTGR01000135">
    <property type="protein sequence ID" value="HHS29720.1"/>
    <property type="molecule type" value="Genomic_DNA"/>
</dbReference>
<dbReference type="Gene3D" id="3.10.310.30">
    <property type="match status" value="1"/>
</dbReference>
<evidence type="ECO:0000256" key="2">
    <source>
        <dbReference type="ARBA" id="ARBA00019841"/>
    </source>
</evidence>
<dbReference type="Pfam" id="PF02272">
    <property type="entry name" value="DHHA1"/>
    <property type="match status" value="1"/>
</dbReference>
<dbReference type="Pfam" id="PF01368">
    <property type="entry name" value="DHH"/>
    <property type="match status" value="1"/>
</dbReference>